<evidence type="ECO:0000313" key="2">
    <source>
        <dbReference type="EMBL" id="KAG8368662.1"/>
    </source>
</evidence>
<dbReference type="AlphaFoldDB" id="A0AAV6WJW1"/>
<protein>
    <submittedName>
        <fullName evidence="2">Uncharacterized protein</fullName>
    </submittedName>
</protein>
<organism evidence="2 3">
    <name type="scientific">Buddleja alternifolia</name>
    <dbReference type="NCBI Taxonomy" id="168488"/>
    <lineage>
        <taxon>Eukaryota</taxon>
        <taxon>Viridiplantae</taxon>
        <taxon>Streptophyta</taxon>
        <taxon>Embryophyta</taxon>
        <taxon>Tracheophyta</taxon>
        <taxon>Spermatophyta</taxon>
        <taxon>Magnoliopsida</taxon>
        <taxon>eudicotyledons</taxon>
        <taxon>Gunneridae</taxon>
        <taxon>Pentapetalae</taxon>
        <taxon>asterids</taxon>
        <taxon>lamiids</taxon>
        <taxon>Lamiales</taxon>
        <taxon>Scrophulariaceae</taxon>
        <taxon>Buddlejeae</taxon>
        <taxon>Buddleja</taxon>
    </lineage>
</organism>
<proteinExistence type="predicted"/>
<keyword evidence="1" id="KW-0812">Transmembrane</keyword>
<gene>
    <name evidence="2" type="ORF">BUALT_Bualt15G0069100</name>
</gene>
<feature type="transmembrane region" description="Helical" evidence="1">
    <location>
        <begin position="93"/>
        <end position="114"/>
    </location>
</feature>
<dbReference type="EMBL" id="WHWC01000015">
    <property type="protein sequence ID" value="KAG8368662.1"/>
    <property type="molecule type" value="Genomic_DNA"/>
</dbReference>
<dbReference type="Proteomes" id="UP000826271">
    <property type="component" value="Unassembled WGS sequence"/>
</dbReference>
<accession>A0AAV6WJW1</accession>
<comment type="caution">
    <text evidence="2">The sequence shown here is derived from an EMBL/GenBank/DDBJ whole genome shotgun (WGS) entry which is preliminary data.</text>
</comment>
<reference evidence="2" key="1">
    <citation type="submission" date="2019-10" db="EMBL/GenBank/DDBJ databases">
        <authorList>
            <person name="Zhang R."/>
            <person name="Pan Y."/>
            <person name="Wang J."/>
            <person name="Ma R."/>
            <person name="Yu S."/>
        </authorList>
    </citation>
    <scope>NUCLEOTIDE SEQUENCE</scope>
    <source>
        <strain evidence="2">LA-IB0</strain>
        <tissue evidence="2">Leaf</tissue>
    </source>
</reference>
<keyword evidence="3" id="KW-1185">Reference proteome</keyword>
<evidence type="ECO:0000313" key="3">
    <source>
        <dbReference type="Proteomes" id="UP000826271"/>
    </source>
</evidence>
<evidence type="ECO:0000256" key="1">
    <source>
        <dbReference type="SAM" id="Phobius"/>
    </source>
</evidence>
<keyword evidence="1" id="KW-0472">Membrane</keyword>
<sequence length="181" mass="21095">MYPYKHRRRMVILPFSPGRESCERQQKQIKAILQEKLSSLFKPEVIDNLIIKLCHNISKEKRANVGGYEDGYIPPDKINVTTYQSDATKECMFASWWLLGVINESGGLQFWLYWLLLPENLFLRLWQNPFASASTCLAVGPRLCLSWNKLRLCYFQLIKVFGIQMHTFVSYTMGMEMKSLG</sequence>
<keyword evidence="1" id="KW-1133">Transmembrane helix</keyword>
<name>A0AAV6WJW1_9LAMI</name>